<feature type="region of interest" description="Disordered" evidence="3">
    <location>
        <begin position="466"/>
        <end position="488"/>
    </location>
</feature>
<dbReference type="CDD" id="cd00118">
    <property type="entry name" value="LysM"/>
    <property type="match status" value="4"/>
</dbReference>
<dbReference type="InterPro" id="IPR036779">
    <property type="entry name" value="LysM_dom_sf"/>
</dbReference>
<dbReference type="Proteomes" id="UP000070544">
    <property type="component" value="Unassembled WGS sequence"/>
</dbReference>
<keyword evidence="4" id="KW-0732">Signal</keyword>
<dbReference type="GO" id="GO:0008061">
    <property type="term" value="F:chitin binding"/>
    <property type="evidence" value="ECO:0007669"/>
    <property type="project" value="UniProtKB-KW"/>
</dbReference>
<dbReference type="InterPro" id="IPR018392">
    <property type="entry name" value="LysM"/>
</dbReference>
<feature type="chain" id="PRO_5007295802" description="LysM domain-containing protein" evidence="4">
    <location>
        <begin position="26"/>
        <end position="571"/>
    </location>
</feature>
<feature type="domain" description="LysM" evidence="5">
    <location>
        <begin position="277"/>
        <end position="321"/>
    </location>
</feature>
<dbReference type="AlphaFoldDB" id="A0A138ZXJ7"/>
<dbReference type="Gene3D" id="3.10.350.10">
    <property type="entry name" value="LysM domain"/>
    <property type="match status" value="4"/>
</dbReference>
<gene>
    <name evidence="6" type="ORF">M427DRAFT_248255</name>
</gene>
<protein>
    <recommendedName>
        <fullName evidence="5">LysM domain-containing protein</fullName>
    </recommendedName>
</protein>
<dbReference type="EMBL" id="KQ965881">
    <property type="protein sequence ID" value="KXS09209.1"/>
    <property type="molecule type" value="Genomic_DNA"/>
</dbReference>
<feature type="signal peptide" evidence="4">
    <location>
        <begin position="1"/>
        <end position="25"/>
    </location>
</feature>
<dbReference type="SUPFAM" id="SSF54106">
    <property type="entry name" value="LysM domain"/>
    <property type="match status" value="3"/>
</dbReference>
<sequence>MLLWRKLEILVLSVIIHHLVIFASAYPGGSPCSADEDSITTSFHGASLYAGDGGYGLVVKQISTPGATPQKYTVTIYGPQAIEGLLVYSSLSDGTRVGSFVTTTFLQSLNCGGTGTNTLTHKDKSSKSMNITLQWNADTPVKQSSPVEIHAIVVLSLNEWYILQSVAFAGSVPTSGLSSSSTTRTTTKSTTVPQLIQTTTSSLPAIPTNVLASKSTRSSGAIARTRTTTRTTQTRTTRTRTTKTRTTTSRTQTTTLFTTTQARNTMLLYGSDVVCFKAHTISAGDTCYNLGIANNSTVQDLINLNSNMNCDNLPIGGRLCLYGTTLPCSKPYVVQGGDYCELIADGAGVTFDNLLLFNPGLDCDNFFVGDVLCLGYSTNGGGVTPPVNQPSSSCTSFYEVGDGDTCYLIAQKNGITPEQLVALNSQLNCTDFYVGDILCVSNTNRSPTVSPVIPVPLWTTTATHTATPTTTKTRTSTAMPTKTKTRTSTLTTSRTSTVTTSRTITVTTSSTTPLVTPSSGTCGKYYTVVDGDSCPLIAIKNSITLFQLQLQNPTLDCNEFYVDDVSFRSSW</sequence>
<keyword evidence="1" id="KW-0147">Chitin-binding</keyword>
<proteinExistence type="predicted"/>
<dbReference type="PANTHER" id="PTHR34997">
    <property type="entry name" value="AM15"/>
    <property type="match status" value="1"/>
</dbReference>
<feature type="compositionally biased region" description="Low complexity" evidence="3">
    <location>
        <begin position="224"/>
        <end position="236"/>
    </location>
</feature>
<keyword evidence="7" id="KW-1185">Reference proteome</keyword>
<evidence type="ECO:0000256" key="2">
    <source>
        <dbReference type="ARBA" id="ARBA00023026"/>
    </source>
</evidence>
<dbReference type="InterPro" id="IPR052210">
    <property type="entry name" value="LysM1-like"/>
</dbReference>
<evidence type="ECO:0000259" key="5">
    <source>
        <dbReference type="PROSITE" id="PS51782"/>
    </source>
</evidence>
<feature type="domain" description="LysM" evidence="5">
    <location>
        <begin position="330"/>
        <end position="374"/>
    </location>
</feature>
<feature type="region of interest" description="Disordered" evidence="3">
    <location>
        <begin position="214"/>
        <end position="251"/>
    </location>
</feature>
<reference evidence="6 7" key="1">
    <citation type="journal article" date="2015" name="Genome Biol. Evol.">
        <title>Phylogenomic analyses indicate that early fungi evolved digesting cell walls of algal ancestors of land plants.</title>
        <authorList>
            <person name="Chang Y."/>
            <person name="Wang S."/>
            <person name="Sekimoto S."/>
            <person name="Aerts A.L."/>
            <person name="Choi C."/>
            <person name="Clum A."/>
            <person name="LaButti K.M."/>
            <person name="Lindquist E.A."/>
            <person name="Yee Ngan C."/>
            <person name="Ohm R.A."/>
            <person name="Salamov A.A."/>
            <person name="Grigoriev I.V."/>
            <person name="Spatafora J.W."/>
            <person name="Berbee M.L."/>
        </authorList>
    </citation>
    <scope>NUCLEOTIDE SEQUENCE [LARGE SCALE GENOMIC DNA]</scope>
    <source>
        <strain evidence="6 7">JEL478</strain>
    </source>
</reference>
<dbReference type="SMART" id="SM00257">
    <property type="entry name" value="LysM"/>
    <property type="match status" value="4"/>
</dbReference>
<evidence type="ECO:0000313" key="7">
    <source>
        <dbReference type="Proteomes" id="UP000070544"/>
    </source>
</evidence>
<dbReference type="CDD" id="cd08544">
    <property type="entry name" value="Reeler"/>
    <property type="match status" value="1"/>
</dbReference>
<dbReference type="STRING" id="1344416.A0A138ZXJ7"/>
<dbReference type="Pfam" id="PF01476">
    <property type="entry name" value="LysM"/>
    <property type="match status" value="4"/>
</dbReference>
<dbReference type="PROSITE" id="PS51782">
    <property type="entry name" value="LYSM"/>
    <property type="match status" value="4"/>
</dbReference>
<evidence type="ECO:0000256" key="4">
    <source>
        <dbReference type="SAM" id="SignalP"/>
    </source>
</evidence>
<name>A0A138ZXJ7_GONPJ</name>
<keyword evidence="2" id="KW-0843">Virulence</keyword>
<evidence type="ECO:0000313" key="6">
    <source>
        <dbReference type="EMBL" id="KXS09209.1"/>
    </source>
</evidence>
<feature type="domain" description="LysM" evidence="5">
    <location>
        <begin position="396"/>
        <end position="440"/>
    </location>
</feature>
<dbReference type="InterPro" id="IPR002861">
    <property type="entry name" value="Reeler_dom"/>
</dbReference>
<evidence type="ECO:0000256" key="1">
    <source>
        <dbReference type="ARBA" id="ARBA00022669"/>
    </source>
</evidence>
<dbReference type="OrthoDB" id="2128882at2759"/>
<organism evidence="6 7">
    <name type="scientific">Gonapodya prolifera (strain JEL478)</name>
    <name type="common">Monoblepharis prolifera</name>
    <dbReference type="NCBI Taxonomy" id="1344416"/>
    <lineage>
        <taxon>Eukaryota</taxon>
        <taxon>Fungi</taxon>
        <taxon>Fungi incertae sedis</taxon>
        <taxon>Chytridiomycota</taxon>
        <taxon>Chytridiomycota incertae sedis</taxon>
        <taxon>Monoblepharidomycetes</taxon>
        <taxon>Monoblepharidales</taxon>
        <taxon>Gonapodyaceae</taxon>
        <taxon>Gonapodya</taxon>
    </lineage>
</organism>
<feature type="domain" description="LysM" evidence="5">
    <location>
        <begin position="524"/>
        <end position="568"/>
    </location>
</feature>
<dbReference type="PANTHER" id="PTHR34997:SF1">
    <property type="entry name" value="PEPTIDOGLYCAN-BINDING LYSIN DOMAIN"/>
    <property type="match status" value="1"/>
</dbReference>
<evidence type="ECO:0000256" key="3">
    <source>
        <dbReference type="SAM" id="MobiDB-lite"/>
    </source>
</evidence>
<accession>A0A138ZXJ7</accession>